<organism evidence="2 3">
    <name type="scientific">Hyphococcus aureus</name>
    <dbReference type="NCBI Taxonomy" id="2666033"/>
    <lineage>
        <taxon>Bacteria</taxon>
        <taxon>Pseudomonadati</taxon>
        <taxon>Pseudomonadota</taxon>
        <taxon>Alphaproteobacteria</taxon>
        <taxon>Parvularculales</taxon>
        <taxon>Parvularculaceae</taxon>
        <taxon>Hyphococcus</taxon>
    </lineage>
</organism>
<keyword evidence="1" id="KW-0472">Membrane</keyword>
<dbReference type="RefSeq" id="WP_379879730.1">
    <property type="nucleotide sequence ID" value="NZ_JBHPON010000001.1"/>
</dbReference>
<evidence type="ECO:0008006" key="4">
    <source>
        <dbReference type="Google" id="ProtNLM"/>
    </source>
</evidence>
<gene>
    <name evidence="2" type="ORF">ACFMB1_05230</name>
</gene>
<keyword evidence="1" id="KW-0812">Transmembrane</keyword>
<sequence length="52" mass="5670">MAERFTPVGPPSDNEKPAPLGRRFFWFFALALASLAAVASLAYLLRAILFSA</sequence>
<accession>A0ABW1KUE3</accession>
<name>A0ABW1KUE3_9PROT</name>
<dbReference type="Proteomes" id="UP001596116">
    <property type="component" value="Unassembled WGS sequence"/>
</dbReference>
<dbReference type="EMBL" id="JBHPON010000001">
    <property type="protein sequence ID" value="MFC6034935.1"/>
    <property type="molecule type" value="Genomic_DNA"/>
</dbReference>
<evidence type="ECO:0000313" key="2">
    <source>
        <dbReference type="EMBL" id="MFC6034935.1"/>
    </source>
</evidence>
<comment type="caution">
    <text evidence="2">The sequence shown here is derived from an EMBL/GenBank/DDBJ whole genome shotgun (WGS) entry which is preliminary data.</text>
</comment>
<keyword evidence="1" id="KW-1133">Transmembrane helix</keyword>
<reference evidence="2 3" key="1">
    <citation type="submission" date="2024-09" db="EMBL/GenBank/DDBJ databases">
        <authorList>
            <person name="Zhang Z.-H."/>
        </authorList>
    </citation>
    <scope>NUCLEOTIDE SEQUENCE [LARGE SCALE GENOMIC DNA]</scope>
    <source>
        <strain evidence="2 3">HHTR114</strain>
    </source>
</reference>
<keyword evidence="3" id="KW-1185">Reference proteome</keyword>
<evidence type="ECO:0000313" key="3">
    <source>
        <dbReference type="Proteomes" id="UP001596116"/>
    </source>
</evidence>
<proteinExistence type="predicted"/>
<evidence type="ECO:0000256" key="1">
    <source>
        <dbReference type="SAM" id="Phobius"/>
    </source>
</evidence>
<feature type="transmembrane region" description="Helical" evidence="1">
    <location>
        <begin position="24"/>
        <end position="45"/>
    </location>
</feature>
<protein>
    <recommendedName>
        <fullName evidence="4">DUF2474 domain-containing protein</fullName>
    </recommendedName>
</protein>